<name>A0A328VDZ9_9CHLR</name>
<accession>A0A328VDZ9</accession>
<organism evidence="1 2">
    <name type="scientific">Thermogemmatispora tikiterensis</name>
    <dbReference type="NCBI Taxonomy" id="1825093"/>
    <lineage>
        <taxon>Bacteria</taxon>
        <taxon>Bacillati</taxon>
        <taxon>Chloroflexota</taxon>
        <taxon>Ktedonobacteria</taxon>
        <taxon>Thermogemmatisporales</taxon>
        <taxon>Thermogemmatisporaceae</taxon>
        <taxon>Thermogemmatispora</taxon>
    </lineage>
</organism>
<evidence type="ECO:0000313" key="2">
    <source>
        <dbReference type="Proteomes" id="UP000248706"/>
    </source>
</evidence>
<keyword evidence="2" id="KW-1185">Reference proteome</keyword>
<protein>
    <submittedName>
        <fullName evidence="1">Uncharacterized protein</fullName>
    </submittedName>
</protein>
<dbReference type="RefSeq" id="WP_112429174.1">
    <property type="nucleotide sequence ID" value="NZ_MCIF01000002.1"/>
</dbReference>
<gene>
    <name evidence="1" type="ORF">A4R35_10570</name>
</gene>
<sequence length="457" mass="49740">MNTPLLPLVPPPEGLLRLPQALLEHLEQPEWGQAHLRLHFGSGKIYWGVSQNETDIVYAVTDLPAWLACTACSQMLEGRVLAYKTKTKTSGRGRARTELFAKWKDGVLLLQGQAPLLVAPSPLLAALQEAAALQAETIETGYLPWQLFEPPREWLYWPGYGLAALVPPQPDHEGTGEALLCVASTSVNTPAHAHTRTNTRTPAHSSGSGNGAGIQTGTCFAFDYPPELAPFFMDMIVVRLREEEEEEQEQEARILVVGRSIRGRGEEAHSYVLTPARLIPIPIPIPIPTSICSQDAVSGALHVAAAMQDVLAPLAEVQVNAPDFLAAGFEALAERFDYAPVDVCFFRHSVRFRTITTEETARLRQLDEEEALCIATAEEGDLSLLLEASTPYFEGNTPQKSGQDQDKVQGVLKASQIAAVLAPFAAAPLPIVIGMGRRTFFARSGQLFFIVPLCSCS</sequence>
<dbReference type="Proteomes" id="UP000248706">
    <property type="component" value="Unassembled WGS sequence"/>
</dbReference>
<dbReference type="EMBL" id="MCIF01000002">
    <property type="protein sequence ID" value="RAQ95978.1"/>
    <property type="molecule type" value="Genomic_DNA"/>
</dbReference>
<evidence type="ECO:0000313" key="1">
    <source>
        <dbReference type="EMBL" id="RAQ95978.1"/>
    </source>
</evidence>
<comment type="caution">
    <text evidence="1">The sequence shown here is derived from an EMBL/GenBank/DDBJ whole genome shotgun (WGS) entry which is preliminary data.</text>
</comment>
<reference evidence="1 2" key="1">
    <citation type="submission" date="2016-08" db="EMBL/GenBank/DDBJ databases">
        <title>Analysis of Carbohydrate Active Enzymes in Thermogemmatispora T81 Reveals Carbohydrate Degradation Ability.</title>
        <authorList>
            <person name="Tomazini A."/>
            <person name="Lal S."/>
            <person name="Stott M."/>
            <person name="Henrissat B."/>
            <person name="Polikarpov I."/>
            <person name="Sparling R."/>
            <person name="Levin D.B."/>
        </authorList>
    </citation>
    <scope>NUCLEOTIDE SEQUENCE [LARGE SCALE GENOMIC DNA]</scope>
    <source>
        <strain evidence="1 2">T81</strain>
    </source>
</reference>
<dbReference type="OrthoDB" id="152247at2"/>
<proteinExistence type="predicted"/>
<dbReference type="AlphaFoldDB" id="A0A328VDZ9"/>